<feature type="signal peptide" evidence="1">
    <location>
        <begin position="1"/>
        <end position="26"/>
    </location>
</feature>
<dbReference type="GO" id="GO:0046872">
    <property type="term" value="F:metal ion binding"/>
    <property type="evidence" value="ECO:0007669"/>
    <property type="project" value="InterPro"/>
</dbReference>
<feature type="chain" id="PRO_5017323416" evidence="1">
    <location>
        <begin position="27"/>
        <end position="57"/>
    </location>
</feature>
<name>A0A396I7Z9_MEDTR</name>
<protein>
    <submittedName>
        <fullName evidence="3">Putative Late nodulin</fullName>
    </submittedName>
</protein>
<dbReference type="InterPro" id="IPR009810">
    <property type="entry name" value="Nodulin_late_dom"/>
</dbReference>
<dbReference type="EMBL" id="PSQE01000004">
    <property type="protein sequence ID" value="RHN60938.1"/>
    <property type="molecule type" value="Genomic_DNA"/>
</dbReference>
<accession>A0A396I7Z9</accession>
<evidence type="ECO:0000259" key="2">
    <source>
        <dbReference type="Pfam" id="PF07127"/>
    </source>
</evidence>
<comment type="caution">
    <text evidence="3">The sequence shown here is derived from an EMBL/GenBank/DDBJ whole genome shotgun (WGS) entry which is preliminary data.</text>
</comment>
<feature type="domain" description="Late nodulin" evidence="2">
    <location>
        <begin position="1"/>
        <end position="55"/>
    </location>
</feature>
<sequence length="57" mass="6305">MTAIFKFVYAMTFFISLFLALVHVDAFGGLCVTDAACPQLFCSPKTAKCIFFDCHCV</sequence>
<dbReference type="Pfam" id="PF07127">
    <property type="entry name" value="Nodulin_late"/>
    <property type="match status" value="1"/>
</dbReference>
<evidence type="ECO:0000256" key="1">
    <source>
        <dbReference type="SAM" id="SignalP"/>
    </source>
</evidence>
<reference evidence="3" key="1">
    <citation type="journal article" date="2018" name="Nat. Plants">
        <title>Whole-genome landscape of Medicago truncatula symbiotic genes.</title>
        <authorList>
            <person name="Pecrix Y."/>
            <person name="Gamas P."/>
            <person name="Carrere S."/>
        </authorList>
    </citation>
    <scope>NUCLEOTIDE SEQUENCE</scope>
    <source>
        <tissue evidence="3">Leaves</tissue>
    </source>
</reference>
<dbReference type="AlphaFoldDB" id="A0A396I7Z9"/>
<dbReference type="Proteomes" id="UP000265566">
    <property type="component" value="Chromosome 4"/>
</dbReference>
<organism evidence="3">
    <name type="scientific">Medicago truncatula</name>
    <name type="common">Barrel medic</name>
    <name type="synonym">Medicago tribuloides</name>
    <dbReference type="NCBI Taxonomy" id="3880"/>
    <lineage>
        <taxon>Eukaryota</taxon>
        <taxon>Viridiplantae</taxon>
        <taxon>Streptophyta</taxon>
        <taxon>Embryophyta</taxon>
        <taxon>Tracheophyta</taxon>
        <taxon>Spermatophyta</taxon>
        <taxon>Magnoliopsida</taxon>
        <taxon>eudicotyledons</taxon>
        <taxon>Gunneridae</taxon>
        <taxon>Pentapetalae</taxon>
        <taxon>rosids</taxon>
        <taxon>fabids</taxon>
        <taxon>Fabales</taxon>
        <taxon>Fabaceae</taxon>
        <taxon>Papilionoideae</taxon>
        <taxon>50 kb inversion clade</taxon>
        <taxon>NPAAA clade</taxon>
        <taxon>Hologalegina</taxon>
        <taxon>IRL clade</taxon>
        <taxon>Trifolieae</taxon>
        <taxon>Medicago</taxon>
    </lineage>
</organism>
<keyword evidence="1" id="KW-0732">Signal</keyword>
<dbReference type="Gramene" id="rna23337">
    <property type="protein sequence ID" value="RHN60938.1"/>
    <property type="gene ID" value="gene23337"/>
</dbReference>
<proteinExistence type="predicted"/>
<gene>
    <name evidence="3" type="ORF">MtrunA17_Chr4g0031231</name>
</gene>
<evidence type="ECO:0000313" key="3">
    <source>
        <dbReference type="EMBL" id="RHN60938.1"/>
    </source>
</evidence>